<dbReference type="SUPFAM" id="SSF50156">
    <property type="entry name" value="PDZ domain-like"/>
    <property type="match status" value="1"/>
</dbReference>
<dbReference type="Pfam" id="PF07653">
    <property type="entry name" value="SH3_2"/>
    <property type="match status" value="1"/>
</dbReference>
<dbReference type="Gene3D" id="2.30.42.10">
    <property type="match status" value="1"/>
</dbReference>
<dbReference type="InterPro" id="IPR001478">
    <property type="entry name" value="PDZ"/>
</dbReference>
<dbReference type="Gene3D" id="2.30.30.40">
    <property type="entry name" value="SH3 Domains"/>
    <property type="match status" value="1"/>
</dbReference>
<dbReference type="Gene3D" id="3.40.50.300">
    <property type="entry name" value="P-loop containing nucleotide triphosphate hydrolases"/>
    <property type="match status" value="1"/>
</dbReference>
<organism evidence="7 8">
    <name type="scientific">Cichlidogyrus casuarinus</name>
    <dbReference type="NCBI Taxonomy" id="1844966"/>
    <lineage>
        <taxon>Eukaryota</taxon>
        <taxon>Metazoa</taxon>
        <taxon>Spiralia</taxon>
        <taxon>Lophotrochozoa</taxon>
        <taxon>Platyhelminthes</taxon>
        <taxon>Monogenea</taxon>
        <taxon>Monopisthocotylea</taxon>
        <taxon>Dactylogyridea</taxon>
        <taxon>Ancyrocephalidae</taxon>
        <taxon>Cichlidogyrus</taxon>
    </lineage>
</organism>
<dbReference type="PROSITE" id="PS50106">
    <property type="entry name" value="PDZ"/>
    <property type="match status" value="1"/>
</dbReference>
<dbReference type="PANTHER" id="PTHR23122">
    <property type="entry name" value="MEMBRANE-ASSOCIATED GUANYLATE KINASE MAGUK"/>
    <property type="match status" value="1"/>
</dbReference>
<keyword evidence="2 3" id="KW-0728">SH3 domain</keyword>
<evidence type="ECO:0000313" key="7">
    <source>
        <dbReference type="EMBL" id="KAL3313652.1"/>
    </source>
</evidence>
<sequence length="627" mass="70597">MKRVALADALKKTKKNVKKVFEPPNVNKNDLRDLYNVIGSFDLKNLVQLSDLIDKNQIQKDPNEDAWHSTEQVLYELYSYSSRHQASDYKDVVTELIVQLKAPQLRSFIYAMSEITTGRLTIPDVLAENLATWQSMGLGGTYGTLNSLPLIGSGSAAYLNGGPSLNTINGGTPSIARLKGATLTGGGQGPTLPPLESSDLRMITIEKKPTEEWGLIVTTEEQDSVLGPLREVIIKRIMVGSKIEQQGLLHVGDVIREVNGFPVDSPKVLQEKMREASGSVTLKVIPSYKERNLVANLFMRAHFSYNPLKDTLLPCKESGLHFKNGDVLQILDQTDPHWWQARHHGTKTRASLIPSQTLQERRCAHEQSAPDPDKLSYGVLGMKIGGRTVKKKKVTIEFSARHADDYESKDLIVYEEVALISGFQRPVIILLGAQGVGRRTIRNMLIEGNPARYAPAIPYTSRPKLIDETPGEEFFFDTNALMEQEYRRNAYIEYGEHEGYMYGLKYETVRNVIKEGRTCLVDCHPKSVQALRTAEFMPFVVFLAAPAFTCMKAMYEYGRSQHLTEKFKSDEALHDILEESKDLERTYNHLFDLVLINDNLAATYEILCKALDDLLAEPQWVPAKWLY</sequence>
<comment type="caution">
    <text evidence="7">The sequence shown here is derived from an EMBL/GenBank/DDBJ whole genome shotgun (WGS) entry which is preliminary data.</text>
</comment>
<reference evidence="7 8" key="1">
    <citation type="submission" date="2024-11" db="EMBL/GenBank/DDBJ databases">
        <title>Adaptive evolution of stress response genes in parasites aligns with host niche diversity.</title>
        <authorList>
            <person name="Hahn C."/>
            <person name="Resl P."/>
        </authorList>
    </citation>
    <scope>NUCLEOTIDE SEQUENCE [LARGE SCALE GENOMIC DNA]</scope>
    <source>
        <strain evidence="7">EGGRZ-B1_66</strain>
        <tissue evidence="7">Body</tissue>
    </source>
</reference>
<dbReference type="SUPFAM" id="SSF50044">
    <property type="entry name" value="SH3-domain"/>
    <property type="match status" value="1"/>
</dbReference>
<dbReference type="InterPro" id="IPR036034">
    <property type="entry name" value="PDZ_sf"/>
</dbReference>
<dbReference type="PROSITE" id="PS50052">
    <property type="entry name" value="GUANYLATE_KINASE_2"/>
    <property type="match status" value="1"/>
</dbReference>
<feature type="domain" description="PDZ" evidence="6">
    <location>
        <begin position="202"/>
        <end position="288"/>
    </location>
</feature>
<evidence type="ECO:0000256" key="2">
    <source>
        <dbReference type="ARBA" id="ARBA00022443"/>
    </source>
</evidence>
<dbReference type="InterPro" id="IPR036028">
    <property type="entry name" value="SH3-like_dom_sf"/>
</dbReference>
<dbReference type="InterPro" id="IPR050716">
    <property type="entry name" value="MAGUK"/>
</dbReference>
<evidence type="ECO:0000313" key="8">
    <source>
        <dbReference type="Proteomes" id="UP001626550"/>
    </source>
</evidence>
<dbReference type="CDD" id="cd11862">
    <property type="entry name" value="SH3_MPP"/>
    <property type="match status" value="1"/>
</dbReference>
<dbReference type="InterPro" id="IPR008145">
    <property type="entry name" value="GK/Ca_channel_bsu"/>
</dbReference>
<dbReference type="Pfam" id="PF00625">
    <property type="entry name" value="Guanylate_kin"/>
    <property type="match status" value="1"/>
</dbReference>
<dbReference type="PROSITE" id="PS50002">
    <property type="entry name" value="SH3"/>
    <property type="match status" value="1"/>
</dbReference>
<gene>
    <name evidence="7" type="primary">MPP6</name>
    <name evidence="7" type="ORF">Ciccas_007743</name>
</gene>
<dbReference type="EMBL" id="JBJKFK010001235">
    <property type="protein sequence ID" value="KAL3313652.1"/>
    <property type="molecule type" value="Genomic_DNA"/>
</dbReference>
<accession>A0ABD2Q206</accession>
<dbReference type="SMART" id="SM00326">
    <property type="entry name" value="SH3"/>
    <property type="match status" value="1"/>
</dbReference>
<evidence type="ECO:0000259" key="5">
    <source>
        <dbReference type="PROSITE" id="PS50052"/>
    </source>
</evidence>
<evidence type="ECO:0000259" key="6">
    <source>
        <dbReference type="PROSITE" id="PS50106"/>
    </source>
</evidence>
<feature type="domain" description="SH3" evidence="4">
    <location>
        <begin position="294"/>
        <end position="363"/>
    </location>
</feature>
<dbReference type="InterPro" id="IPR027417">
    <property type="entry name" value="P-loop_NTPase"/>
</dbReference>
<dbReference type="Pfam" id="PF00595">
    <property type="entry name" value="PDZ"/>
    <property type="match status" value="1"/>
</dbReference>
<dbReference type="InterPro" id="IPR001452">
    <property type="entry name" value="SH3_domain"/>
</dbReference>
<dbReference type="SMART" id="SM00228">
    <property type="entry name" value="PDZ"/>
    <property type="match status" value="1"/>
</dbReference>
<name>A0ABD2Q206_9PLAT</name>
<dbReference type="SUPFAM" id="SSF52540">
    <property type="entry name" value="P-loop containing nucleoside triphosphate hydrolases"/>
    <property type="match status" value="1"/>
</dbReference>
<protein>
    <submittedName>
        <fullName evidence="7">MAGUK p55 subfamily member 6</fullName>
    </submittedName>
</protein>
<evidence type="ECO:0000256" key="3">
    <source>
        <dbReference type="PROSITE-ProRule" id="PRU00192"/>
    </source>
</evidence>
<dbReference type="AlphaFoldDB" id="A0ABD2Q206"/>
<comment type="similarity">
    <text evidence="1">Belongs to the MAGUK family.</text>
</comment>
<dbReference type="InterPro" id="IPR008144">
    <property type="entry name" value="Guanylate_kin-like_dom"/>
</dbReference>
<dbReference type="SMART" id="SM00072">
    <property type="entry name" value="GuKc"/>
    <property type="match status" value="1"/>
</dbReference>
<feature type="domain" description="Guanylate kinase-like" evidence="5">
    <location>
        <begin position="425"/>
        <end position="612"/>
    </location>
</feature>
<keyword evidence="8" id="KW-1185">Reference proteome</keyword>
<evidence type="ECO:0000259" key="4">
    <source>
        <dbReference type="PROSITE" id="PS50002"/>
    </source>
</evidence>
<dbReference type="Proteomes" id="UP001626550">
    <property type="component" value="Unassembled WGS sequence"/>
</dbReference>
<evidence type="ECO:0000256" key="1">
    <source>
        <dbReference type="ARBA" id="ARBA00007014"/>
    </source>
</evidence>
<proteinExistence type="inferred from homology"/>